<dbReference type="PIRSF" id="PIRSF003092">
    <property type="entry name" value="MinD"/>
    <property type="match status" value="1"/>
</dbReference>
<evidence type="ECO:0000256" key="2">
    <source>
        <dbReference type="ARBA" id="ARBA00011626"/>
    </source>
</evidence>
<keyword evidence="8" id="KW-0131">Cell cycle</keyword>
<dbReference type="GO" id="GO:0005524">
    <property type="term" value="F:ATP binding"/>
    <property type="evidence" value="ECO:0007669"/>
    <property type="project" value="UniProtKB-KW"/>
</dbReference>
<dbReference type="Pfam" id="PF13614">
    <property type="entry name" value="AAA_31"/>
    <property type="match status" value="1"/>
</dbReference>
<name>A0A1V1P161_9BACT</name>
<feature type="binding site" evidence="11">
    <location>
        <begin position="12"/>
        <end position="19"/>
    </location>
    <ligand>
        <name>ATP</name>
        <dbReference type="ChEBI" id="CHEBI:30616"/>
    </ligand>
</feature>
<evidence type="ECO:0000256" key="7">
    <source>
        <dbReference type="ARBA" id="ARBA00023210"/>
    </source>
</evidence>
<dbReference type="GO" id="GO:0000917">
    <property type="term" value="P:division septum assembly"/>
    <property type="evidence" value="ECO:0007669"/>
    <property type="project" value="UniProtKB-KW"/>
</dbReference>
<evidence type="ECO:0000256" key="9">
    <source>
        <dbReference type="ARBA" id="ARBA00025436"/>
    </source>
</evidence>
<dbReference type="GO" id="GO:0005829">
    <property type="term" value="C:cytosol"/>
    <property type="evidence" value="ECO:0007669"/>
    <property type="project" value="TreeGrafter"/>
</dbReference>
<dbReference type="EMBL" id="ATBP01000915">
    <property type="protein sequence ID" value="ETR68543.1"/>
    <property type="molecule type" value="Genomic_DNA"/>
</dbReference>
<reference evidence="14" key="1">
    <citation type="submission" date="2012-11" db="EMBL/GenBank/DDBJ databases">
        <authorList>
            <person name="Lucero-Rivera Y.E."/>
            <person name="Tovar-Ramirez D."/>
        </authorList>
    </citation>
    <scope>NUCLEOTIDE SEQUENCE [LARGE SCALE GENOMIC DNA]</scope>
    <source>
        <strain evidence="14">Araruama</strain>
    </source>
</reference>
<sequence>MEGKVIVITSGKGGVGKTTATASIGAALALEDNRVVVVDMDIGLRNLDVVMGLENRIVFTVVDAVNGVCDIKQAAIKDRRIKDLFLIPASQSDNKDVLEPEGMIKLCEKLRKQFDYIIIDCPAGIEKGFQNAVAAADEALVICTPEVSAVRDADRIIGLLYARSITPKLILNRIIPQMVERGDMLSHEDVVEVLSIELIGLVPLDENVVVSTNTGVPAVMQKNSPAGEAFQRIAKRIGGDVDLPFEVPKATRGLWKKLARKIGMGRKGA</sequence>
<dbReference type="Gene3D" id="3.40.50.300">
    <property type="entry name" value="P-loop containing nucleotide triphosphate hydrolases"/>
    <property type="match status" value="1"/>
</dbReference>
<dbReference type="InterPro" id="IPR050625">
    <property type="entry name" value="ParA/MinD_ATPase"/>
</dbReference>
<dbReference type="CDD" id="cd02036">
    <property type="entry name" value="MinD"/>
    <property type="match status" value="1"/>
</dbReference>
<protein>
    <recommendedName>
        <fullName evidence="3">Septum site-determining protein MinD</fullName>
    </recommendedName>
    <alternativeName>
        <fullName evidence="10">Cell division inhibitor MinD</fullName>
    </alternativeName>
</protein>
<evidence type="ECO:0000256" key="6">
    <source>
        <dbReference type="ARBA" id="ARBA00022840"/>
    </source>
</evidence>
<dbReference type="SUPFAM" id="SSF52540">
    <property type="entry name" value="P-loop containing nucleoside triphosphate hydrolases"/>
    <property type="match status" value="1"/>
</dbReference>
<dbReference type="PANTHER" id="PTHR43384">
    <property type="entry name" value="SEPTUM SITE-DETERMINING PROTEIN MIND HOMOLOG, CHLOROPLASTIC-RELATED"/>
    <property type="match status" value="1"/>
</dbReference>
<dbReference type="FunFam" id="3.40.50.300:FF:000068">
    <property type="entry name" value="Site-determining protein"/>
    <property type="match status" value="1"/>
</dbReference>
<evidence type="ECO:0000256" key="5">
    <source>
        <dbReference type="ARBA" id="ARBA00022741"/>
    </source>
</evidence>
<feature type="domain" description="AAA" evidence="12">
    <location>
        <begin position="4"/>
        <end position="155"/>
    </location>
</feature>
<dbReference type="InterPro" id="IPR025669">
    <property type="entry name" value="AAA_dom"/>
</dbReference>
<comment type="function">
    <text evidence="9">ATPase required for the correct placement of the division site. Cell division inhibitors MinC and MinD act in concert to form an inhibitor capable of blocking formation of the polar Z ring septums. Rapidly oscillates between the poles of the cell to destabilize FtsZ filaments that have formed before they mature into polar Z rings.</text>
</comment>
<organism evidence="13 14">
    <name type="scientific">Candidatus Magnetoglobus multicellularis str. Araruama</name>
    <dbReference type="NCBI Taxonomy" id="890399"/>
    <lineage>
        <taxon>Bacteria</taxon>
        <taxon>Pseudomonadati</taxon>
        <taxon>Thermodesulfobacteriota</taxon>
        <taxon>Desulfobacteria</taxon>
        <taxon>Desulfobacterales</taxon>
        <taxon>Desulfobacteraceae</taxon>
        <taxon>Candidatus Magnetoglobus</taxon>
    </lineage>
</organism>
<dbReference type="AlphaFoldDB" id="A0A1V1P161"/>
<dbReference type="GO" id="GO:0051782">
    <property type="term" value="P:negative regulation of cell division"/>
    <property type="evidence" value="ECO:0007669"/>
    <property type="project" value="TreeGrafter"/>
</dbReference>
<keyword evidence="5 11" id="KW-0547">Nucleotide-binding</keyword>
<evidence type="ECO:0000256" key="3">
    <source>
        <dbReference type="ARBA" id="ARBA00016887"/>
    </source>
</evidence>
<evidence type="ECO:0000256" key="1">
    <source>
        <dbReference type="ARBA" id="ARBA00010257"/>
    </source>
</evidence>
<dbReference type="InterPro" id="IPR027417">
    <property type="entry name" value="P-loop_NTPase"/>
</dbReference>
<proteinExistence type="inferred from homology"/>
<keyword evidence="6 11" id="KW-0067">ATP-binding</keyword>
<dbReference type="NCBIfam" id="TIGR01968">
    <property type="entry name" value="minD_bact"/>
    <property type="match status" value="1"/>
</dbReference>
<evidence type="ECO:0000256" key="10">
    <source>
        <dbReference type="ARBA" id="ARBA00032845"/>
    </source>
</evidence>
<accession>A0A1V1P161</accession>
<comment type="similarity">
    <text evidence="1">Belongs to the ParA family. MinD subfamily.</text>
</comment>
<dbReference type="InterPro" id="IPR010223">
    <property type="entry name" value="MinD"/>
</dbReference>
<evidence type="ECO:0000313" key="13">
    <source>
        <dbReference type="EMBL" id="ETR68543.1"/>
    </source>
</evidence>
<comment type="caution">
    <text evidence="13">The sequence shown here is derived from an EMBL/GenBank/DDBJ whole genome shotgun (WGS) entry which is preliminary data.</text>
</comment>
<evidence type="ECO:0000259" key="12">
    <source>
        <dbReference type="Pfam" id="PF13614"/>
    </source>
</evidence>
<dbReference type="PANTHER" id="PTHR43384:SF6">
    <property type="entry name" value="SEPTUM SITE-DETERMINING PROTEIN MIND HOMOLOG, CHLOROPLASTIC"/>
    <property type="match status" value="1"/>
</dbReference>
<evidence type="ECO:0000256" key="11">
    <source>
        <dbReference type="PIRSR" id="PIRSR003092-1"/>
    </source>
</evidence>
<gene>
    <name evidence="13" type="ORF">OMM_04503</name>
</gene>
<evidence type="ECO:0000256" key="8">
    <source>
        <dbReference type="ARBA" id="ARBA00023306"/>
    </source>
</evidence>
<dbReference type="Proteomes" id="UP000189670">
    <property type="component" value="Unassembled WGS sequence"/>
</dbReference>
<keyword evidence="4" id="KW-0132">Cell division</keyword>
<comment type="subunit">
    <text evidence="2">Interacts with MinC and FtsZ.</text>
</comment>
<evidence type="ECO:0000313" key="14">
    <source>
        <dbReference type="Proteomes" id="UP000189670"/>
    </source>
</evidence>
<dbReference type="GO" id="GO:0016887">
    <property type="term" value="F:ATP hydrolysis activity"/>
    <property type="evidence" value="ECO:0007669"/>
    <property type="project" value="InterPro"/>
</dbReference>
<dbReference type="InterPro" id="IPR025501">
    <property type="entry name" value="MinD_FleN"/>
</dbReference>
<dbReference type="GO" id="GO:0009898">
    <property type="term" value="C:cytoplasmic side of plasma membrane"/>
    <property type="evidence" value="ECO:0007669"/>
    <property type="project" value="TreeGrafter"/>
</dbReference>
<evidence type="ECO:0000256" key="4">
    <source>
        <dbReference type="ARBA" id="ARBA00022618"/>
    </source>
</evidence>
<keyword evidence="7" id="KW-0717">Septation</keyword>